<dbReference type="GO" id="GO:0006355">
    <property type="term" value="P:regulation of DNA-templated transcription"/>
    <property type="evidence" value="ECO:0007669"/>
    <property type="project" value="InterPro"/>
</dbReference>
<evidence type="ECO:0000313" key="3">
    <source>
        <dbReference type="Proteomes" id="UP000622547"/>
    </source>
</evidence>
<accession>A0A8J3U024</accession>
<dbReference type="PRINTS" id="PR00038">
    <property type="entry name" value="HTHLUXR"/>
</dbReference>
<keyword evidence="3" id="KW-1185">Reference proteome</keyword>
<comment type="caution">
    <text evidence="2">The sequence shown here is derived from an EMBL/GenBank/DDBJ whole genome shotgun (WGS) entry which is preliminary data.</text>
</comment>
<dbReference type="InterPro" id="IPR000792">
    <property type="entry name" value="Tscrpt_reg_LuxR_C"/>
</dbReference>
<protein>
    <recommendedName>
        <fullName evidence="1">HTH luxR-type domain-containing protein</fullName>
    </recommendedName>
</protein>
<evidence type="ECO:0000313" key="2">
    <source>
        <dbReference type="EMBL" id="GII35814.1"/>
    </source>
</evidence>
<dbReference type="SMART" id="SM00421">
    <property type="entry name" value="HTH_LUXR"/>
    <property type="match status" value="1"/>
</dbReference>
<proteinExistence type="predicted"/>
<dbReference type="EMBL" id="BOOP01000003">
    <property type="protein sequence ID" value="GII35814.1"/>
    <property type="molecule type" value="Genomic_DNA"/>
</dbReference>
<gene>
    <name evidence="2" type="ORF">Pph01_08170</name>
</gene>
<dbReference type="InterPro" id="IPR016032">
    <property type="entry name" value="Sig_transdc_resp-reg_C-effctor"/>
</dbReference>
<name>A0A8J3U024_9ACTN</name>
<dbReference type="AlphaFoldDB" id="A0A8J3U024"/>
<evidence type="ECO:0000259" key="1">
    <source>
        <dbReference type="PROSITE" id="PS00622"/>
    </source>
</evidence>
<feature type="domain" description="HTH luxR-type" evidence="1">
    <location>
        <begin position="30"/>
        <end position="57"/>
    </location>
</feature>
<sequence length="89" mass="9881">MRIGRAHLFVRARAGRTRDVVWRHWVDAEGRSNAAIAAQLWLAERTVESHIASILGKLGLPVSGQDHRRVRAVVTYLNAMHAAAQPGHL</sequence>
<dbReference type="GO" id="GO:0003677">
    <property type="term" value="F:DNA binding"/>
    <property type="evidence" value="ECO:0007669"/>
    <property type="project" value="InterPro"/>
</dbReference>
<reference evidence="2 3" key="1">
    <citation type="submission" date="2021-01" db="EMBL/GenBank/DDBJ databases">
        <title>Whole genome shotgun sequence of Planotetraspora phitsanulokensis NBRC 104273.</title>
        <authorList>
            <person name="Komaki H."/>
            <person name="Tamura T."/>
        </authorList>
    </citation>
    <scope>NUCLEOTIDE SEQUENCE [LARGE SCALE GENOMIC DNA]</scope>
    <source>
        <strain evidence="2 3">NBRC 104273</strain>
    </source>
</reference>
<dbReference type="SUPFAM" id="SSF46894">
    <property type="entry name" value="C-terminal effector domain of the bipartite response regulators"/>
    <property type="match status" value="1"/>
</dbReference>
<dbReference type="InterPro" id="IPR036388">
    <property type="entry name" value="WH-like_DNA-bd_sf"/>
</dbReference>
<dbReference type="Gene3D" id="1.10.10.10">
    <property type="entry name" value="Winged helix-like DNA-binding domain superfamily/Winged helix DNA-binding domain"/>
    <property type="match status" value="1"/>
</dbReference>
<dbReference type="RefSeq" id="WP_204071542.1">
    <property type="nucleotide sequence ID" value="NZ_BAABHI010000012.1"/>
</dbReference>
<dbReference type="PROSITE" id="PS00622">
    <property type="entry name" value="HTH_LUXR_1"/>
    <property type="match status" value="1"/>
</dbReference>
<dbReference type="Proteomes" id="UP000622547">
    <property type="component" value="Unassembled WGS sequence"/>
</dbReference>
<dbReference type="Pfam" id="PF00196">
    <property type="entry name" value="GerE"/>
    <property type="match status" value="1"/>
</dbReference>
<organism evidence="2 3">
    <name type="scientific">Planotetraspora phitsanulokensis</name>
    <dbReference type="NCBI Taxonomy" id="575192"/>
    <lineage>
        <taxon>Bacteria</taxon>
        <taxon>Bacillati</taxon>
        <taxon>Actinomycetota</taxon>
        <taxon>Actinomycetes</taxon>
        <taxon>Streptosporangiales</taxon>
        <taxon>Streptosporangiaceae</taxon>
        <taxon>Planotetraspora</taxon>
    </lineage>
</organism>